<dbReference type="Proteomes" id="UP000436088">
    <property type="component" value="Unassembled WGS sequence"/>
</dbReference>
<feature type="domain" description="UBC core" evidence="6">
    <location>
        <begin position="395"/>
        <end position="546"/>
    </location>
</feature>
<dbReference type="PROSITE" id="PS50127">
    <property type="entry name" value="UBC_2"/>
    <property type="match status" value="1"/>
</dbReference>
<evidence type="ECO:0000256" key="4">
    <source>
        <dbReference type="SAM" id="MobiDB-lite"/>
    </source>
</evidence>
<keyword evidence="5" id="KW-0472">Membrane</keyword>
<dbReference type="EMBL" id="VEPZ02001292">
    <property type="protein sequence ID" value="KAE8682058.1"/>
    <property type="molecule type" value="Genomic_DNA"/>
</dbReference>
<dbReference type="PROSITE" id="PS00183">
    <property type="entry name" value="UBC_1"/>
    <property type="match status" value="1"/>
</dbReference>
<dbReference type="AlphaFoldDB" id="A0A6A2YRK1"/>
<dbReference type="InterPro" id="IPR016135">
    <property type="entry name" value="UBQ-conjugating_enzyme/RWD"/>
</dbReference>
<gene>
    <name evidence="7" type="ORF">F3Y22_tig00111276pilonHSYRG00139</name>
</gene>
<feature type="transmembrane region" description="Helical" evidence="5">
    <location>
        <begin position="221"/>
        <end position="239"/>
    </location>
</feature>
<proteinExistence type="predicted"/>
<dbReference type="SUPFAM" id="SSF54495">
    <property type="entry name" value="UBC-like"/>
    <property type="match status" value="1"/>
</dbReference>
<dbReference type="Gene3D" id="3.10.110.10">
    <property type="entry name" value="Ubiquitin Conjugating Enzyme"/>
    <property type="match status" value="1"/>
</dbReference>
<reference evidence="7" key="1">
    <citation type="submission" date="2019-09" db="EMBL/GenBank/DDBJ databases">
        <title>Draft genome information of white flower Hibiscus syriacus.</title>
        <authorList>
            <person name="Kim Y.-M."/>
        </authorList>
    </citation>
    <scope>NUCLEOTIDE SEQUENCE [LARGE SCALE GENOMIC DNA]</scope>
    <source>
        <strain evidence="7">YM2019G1</strain>
    </source>
</reference>
<dbReference type="PANTHER" id="PTHR31033:SF21">
    <property type="entry name" value="TRANSMEMBRANE PROTEIN"/>
    <property type="match status" value="1"/>
</dbReference>
<evidence type="ECO:0000256" key="2">
    <source>
        <dbReference type="ARBA" id="ARBA00022786"/>
    </source>
</evidence>
<keyword evidence="1" id="KW-0808">Transferase</keyword>
<feature type="active site" description="Glycyl thioester intermediate" evidence="3">
    <location>
        <position position="480"/>
    </location>
</feature>
<keyword evidence="5" id="KW-1133">Transmembrane helix</keyword>
<dbReference type="InterPro" id="IPR023313">
    <property type="entry name" value="UBQ-conjugating_AS"/>
</dbReference>
<name>A0A6A2YRK1_HIBSY</name>
<dbReference type="GO" id="GO:0016740">
    <property type="term" value="F:transferase activity"/>
    <property type="evidence" value="ECO:0007669"/>
    <property type="project" value="UniProtKB-KW"/>
</dbReference>
<evidence type="ECO:0000256" key="5">
    <source>
        <dbReference type="SAM" id="Phobius"/>
    </source>
</evidence>
<comment type="caution">
    <text evidence="7">The sequence shown here is derived from an EMBL/GenBank/DDBJ whole genome shotgun (WGS) entry which is preliminary data.</text>
</comment>
<dbReference type="SMART" id="SM00212">
    <property type="entry name" value="UBCc"/>
    <property type="match status" value="1"/>
</dbReference>
<keyword evidence="2" id="KW-0833">Ubl conjugation pathway</keyword>
<keyword evidence="5" id="KW-0812">Transmembrane</keyword>
<dbReference type="Pfam" id="PF00179">
    <property type="entry name" value="UQ_con"/>
    <property type="match status" value="1"/>
</dbReference>
<dbReference type="GO" id="GO:0009507">
    <property type="term" value="C:chloroplast"/>
    <property type="evidence" value="ECO:0007669"/>
    <property type="project" value="TreeGrafter"/>
</dbReference>
<evidence type="ECO:0000313" key="7">
    <source>
        <dbReference type="EMBL" id="KAE8682058.1"/>
    </source>
</evidence>
<evidence type="ECO:0000256" key="3">
    <source>
        <dbReference type="PROSITE-ProRule" id="PRU10133"/>
    </source>
</evidence>
<organism evidence="7 8">
    <name type="scientific">Hibiscus syriacus</name>
    <name type="common">Rose of Sharon</name>
    <dbReference type="NCBI Taxonomy" id="106335"/>
    <lineage>
        <taxon>Eukaryota</taxon>
        <taxon>Viridiplantae</taxon>
        <taxon>Streptophyta</taxon>
        <taxon>Embryophyta</taxon>
        <taxon>Tracheophyta</taxon>
        <taxon>Spermatophyta</taxon>
        <taxon>Magnoliopsida</taxon>
        <taxon>eudicotyledons</taxon>
        <taxon>Gunneridae</taxon>
        <taxon>Pentapetalae</taxon>
        <taxon>rosids</taxon>
        <taxon>malvids</taxon>
        <taxon>Malvales</taxon>
        <taxon>Malvaceae</taxon>
        <taxon>Malvoideae</taxon>
        <taxon>Hibiscus</taxon>
    </lineage>
</organism>
<dbReference type="PANTHER" id="PTHR31033">
    <property type="entry name" value="PROTEIN, PUTATIVE-RELATED"/>
    <property type="match status" value="1"/>
</dbReference>
<evidence type="ECO:0000259" key="6">
    <source>
        <dbReference type="PROSITE" id="PS50127"/>
    </source>
</evidence>
<evidence type="ECO:0000256" key="1">
    <source>
        <dbReference type="ARBA" id="ARBA00022679"/>
    </source>
</evidence>
<protein>
    <submittedName>
        <fullName evidence="7">Ubiquitin-conjugating enzyme E2 C</fullName>
    </submittedName>
</protein>
<feature type="transmembrane region" description="Helical" evidence="5">
    <location>
        <begin position="245"/>
        <end position="263"/>
    </location>
</feature>
<evidence type="ECO:0000313" key="8">
    <source>
        <dbReference type="Proteomes" id="UP000436088"/>
    </source>
</evidence>
<accession>A0A6A2YRK1</accession>
<feature type="region of interest" description="Disordered" evidence="4">
    <location>
        <begin position="532"/>
        <end position="555"/>
    </location>
</feature>
<keyword evidence="8" id="KW-1185">Reference proteome</keyword>
<feature type="transmembrane region" description="Helical" evidence="5">
    <location>
        <begin position="608"/>
        <end position="634"/>
    </location>
</feature>
<feature type="region of interest" description="Disordered" evidence="4">
    <location>
        <begin position="128"/>
        <end position="153"/>
    </location>
</feature>
<sequence>MDFLFRGLNEDSSSSQMDILRCPFLRNINEPTNFSFSSAMPFAMPVRGAKGLIFEDGPNFDMAFRLFHGRDGVVPLSERSSLRIEKADIETTQPMFNPLAAKAATISLSSFGPGGPFSFDAFSNKWNNQKGKSKSSKKESSSQGGNSNHEALGNEWLQNGNCPIAKSFRAVSGVLPLVAKVLKPPPGMKYRCPPAIVAARAALAQTTFAKNLRPQSLPTKVLVIGMLGMAANVPLGIWREHTEKFSPSWFVAIHAAVPFIAMLRKSVLMPKTAMAFTIAASVLGQVIGSRAERYRLKATAGKQLGIEESLVCIGGAKQLDFVAVKNGDCRKDVEWDPVSLQVAMGRPSSSAETPCFVLDKKNAGGANQTVDNRRHATTAAYKQPVSAINGVDTASATQRLQKELMDLMICGGDLGVSAFPQGESVFTWIGTVEGRKGTMYEGLSYKVSLHFTSDYPFKPPEVKFETICFHPNVNQFGNICLDILLDKWSSAYDCRTILFSVQSLLGGMNMIAFSLLDSFRVSLNGGKPAAIGHRTPPPATAAGHRNGGRKSPKHPQIVDLNALRPIPVFVFPKRLLIGVNLNKTEGFYLLKRRFGNVWLPRATKASRVSLLLLFSFGLLLWLGDGFIAITGVVIGPVRRRGNSGWTGQRGGRRRQWAIGPLGNDPSNDEFKQKVEQVLLIMNFFFFLQMSSSHYELSLEKNDSSSDEFKQKVEQVLLIMNFFFLLQMSSSHYELSLEKNDPSSDEFKQKVEQVLLIMNFFFLLQMSSSHYELSLEKNDPSSDEFKQKVEQVLLIMNFFFLLQMSSSHYELSLEKNDPSSDEFKQKVEQVLLIMNFFFLLQMSSSHYELSLEKNDPSSDEFKQKVEQVLLIMNFFFLLQMSSSHYELSLEKMIHQFDESKSLLKFLKFLLTIRQE</sequence>
<feature type="region of interest" description="Disordered" evidence="4">
    <location>
        <begin position="642"/>
        <end position="664"/>
    </location>
</feature>
<dbReference type="InterPro" id="IPR000608">
    <property type="entry name" value="UBC"/>
</dbReference>